<evidence type="ECO:0000313" key="1">
    <source>
        <dbReference type="EMBL" id="EET06250.1"/>
    </source>
</evidence>
<dbReference type="AlphaFoldDB" id="A0A0E1VZ52"/>
<dbReference type="EMBL" id="CM000832">
    <property type="protein sequence ID" value="EET06250.1"/>
    <property type="molecule type" value="Genomic_DNA"/>
</dbReference>
<proteinExistence type="predicted"/>
<gene>
    <name evidence="1" type="ORF">BURPS1710A_0643</name>
</gene>
<dbReference type="GO" id="GO:0016301">
    <property type="term" value="F:kinase activity"/>
    <property type="evidence" value="ECO:0007669"/>
    <property type="project" value="UniProtKB-KW"/>
</dbReference>
<keyword evidence="1" id="KW-0418">Kinase</keyword>
<keyword evidence="1" id="KW-0808">Transferase</keyword>
<sequence>MRRRVATSRHRERDDAKIATQPIFRSAMSIAFHSRSLSLPVALAACSRMAGLNLKKRLPD</sequence>
<dbReference type="Proteomes" id="UP000001812">
    <property type="component" value="Chromosome I"/>
</dbReference>
<reference evidence="1" key="1">
    <citation type="submission" date="2009-05" db="EMBL/GenBank/DDBJ databases">
        <authorList>
            <person name="Harkins D.M."/>
            <person name="DeShazer D."/>
            <person name="Woods D.E."/>
            <person name="Brinkac L.M."/>
            <person name="Brown K.A."/>
            <person name="Hung G.C."/>
            <person name="Tuanyok A."/>
            <person name="Zhang B."/>
            <person name="Nierman W.C."/>
        </authorList>
    </citation>
    <scope>NUCLEOTIDE SEQUENCE [LARGE SCALE GENOMIC DNA]</scope>
    <source>
        <strain evidence="1">1710a</strain>
    </source>
</reference>
<dbReference type="HOGENOM" id="CLU_2932397_0_0_4"/>
<organism evidence="1">
    <name type="scientific">Burkholderia pseudomallei 1710a</name>
    <dbReference type="NCBI Taxonomy" id="320371"/>
    <lineage>
        <taxon>Bacteria</taxon>
        <taxon>Pseudomonadati</taxon>
        <taxon>Pseudomonadota</taxon>
        <taxon>Betaproteobacteria</taxon>
        <taxon>Burkholderiales</taxon>
        <taxon>Burkholderiaceae</taxon>
        <taxon>Burkholderia</taxon>
        <taxon>pseudomallei group</taxon>
    </lineage>
</organism>
<protein>
    <submittedName>
        <fullName evidence="1">Sensor histidine kinase</fullName>
    </submittedName>
</protein>
<accession>A0A0E1VZ52</accession>
<name>A0A0E1VZ52_BURPE</name>